<accession>A0A7C9PEZ1</accession>
<evidence type="ECO:0000313" key="1">
    <source>
        <dbReference type="EMBL" id="NDY89752.1"/>
    </source>
</evidence>
<comment type="caution">
    <text evidence="1">The sequence shown here is derived from an EMBL/GenBank/DDBJ whole genome shotgun (WGS) entry which is preliminary data.</text>
</comment>
<proteinExistence type="predicted"/>
<dbReference type="AlphaFoldDB" id="A0A7C9PEZ1"/>
<dbReference type="Proteomes" id="UP000484255">
    <property type="component" value="Unassembled WGS sequence"/>
</dbReference>
<sequence>MTKAAKPTKPLGTIWILKLYDFAPAQAMEIPVLSLSKQYIVAKSPAGIAAWRPDLGRDVAVPSKGIRYPLGLMAWATREDLVRSVEAEMLLRRLSASINAGLARKDLEPAHVRQCFAWLGIEIPEVLK</sequence>
<organism evidence="1 2">
    <name type="scientific">Ideonella livida</name>
    <dbReference type="NCBI Taxonomy" id="2707176"/>
    <lineage>
        <taxon>Bacteria</taxon>
        <taxon>Pseudomonadati</taxon>
        <taxon>Pseudomonadota</taxon>
        <taxon>Betaproteobacteria</taxon>
        <taxon>Burkholderiales</taxon>
        <taxon>Sphaerotilaceae</taxon>
        <taxon>Ideonella</taxon>
    </lineage>
</organism>
<dbReference type="RefSeq" id="WP_163455604.1">
    <property type="nucleotide sequence ID" value="NZ_JAAGOH010000001.1"/>
</dbReference>
<name>A0A7C9PEZ1_9BURK</name>
<evidence type="ECO:0000313" key="2">
    <source>
        <dbReference type="Proteomes" id="UP000484255"/>
    </source>
</evidence>
<dbReference type="EMBL" id="JAAGOH010000001">
    <property type="protein sequence ID" value="NDY89752.1"/>
    <property type="molecule type" value="Genomic_DNA"/>
</dbReference>
<reference evidence="1 2" key="1">
    <citation type="submission" date="2020-02" db="EMBL/GenBank/DDBJ databases">
        <title>Ideonella bacterium strain TBM-1.</title>
        <authorList>
            <person name="Chen W.-M."/>
        </authorList>
    </citation>
    <scope>NUCLEOTIDE SEQUENCE [LARGE SCALE GENOMIC DNA]</scope>
    <source>
        <strain evidence="1 2">TBM-1</strain>
    </source>
</reference>
<keyword evidence="2" id="KW-1185">Reference proteome</keyword>
<protein>
    <submittedName>
        <fullName evidence="1">Uncharacterized protein</fullName>
    </submittedName>
</protein>
<gene>
    <name evidence="1" type="ORF">G3A44_00930</name>
</gene>